<comment type="similarity">
    <text evidence="1">Belongs to the DEFL family.</text>
</comment>
<keyword evidence="3" id="KW-0295">Fungicide</keyword>
<evidence type="ECO:0000256" key="6">
    <source>
        <dbReference type="SAM" id="Phobius"/>
    </source>
</evidence>
<dbReference type="AlphaFoldDB" id="A0A6L2JD77"/>
<keyword evidence="7" id="KW-0548">Nucleotidyltransferase</keyword>
<accession>A0A6L2JD77</accession>
<dbReference type="Pfam" id="PF07333">
    <property type="entry name" value="SLR1-BP"/>
    <property type="match status" value="1"/>
</dbReference>
<proteinExistence type="inferred from homology"/>
<dbReference type="InterPro" id="IPR010851">
    <property type="entry name" value="DEFL"/>
</dbReference>
<dbReference type="PANTHER" id="PTHR33116:SF79">
    <property type="entry name" value="REVERSE TRANSCRIPTASE DOMAIN, ZINC FINGER, CCHC-TYPE-RELATED"/>
    <property type="match status" value="1"/>
</dbReference>
<organism evidence="7">
    <name type="scientific">Tanacetum cinerariifolium</name>
    <name type="common">Dalmatian daisy</name>
    <name type="synonym">Chrysanthemum cinerariifolium</name>
    <dbReference type="NCBI Taxonomy" id="118510"/>
    <lineage>
        <taxon>Eukaryota</taxon>
        <taxon>Viridiplantae</taxon>
        <taxon>Streptophyta</taxon>
        <taxon>Embryophyta</taxon>
        <taxon>Tracheophyta</taxon>
        <taxon>Spermatophyta</taxon>
        <taxon>Magnoliopsida</taxon>
        <taxon>eudicotyledons</taxon>
        <taxon>Gunneridae</taxon>
        <taxon>Pentapetalae</taxon>
        <taxon>asterids</taxon>
        <taxon>campanulids</taxon>
        <taxon>Asterales</taxon>
        <taxon>Asteraceae</taxon>
        <taxon>Asteroideae</taxon>
        <taxon>Anthemideae</taxon>
        <taxon>Anthemidinae</taxon>
        <taxon>Tanacetum</taxon>
    </lineage>
</organism>
<reference evidence="7" key="1">
    <citation type="journal article" date="2019" name="Sci. Rep.">
        <title>Draft genome of Tanacetum cinerariifolium, the natural source of mosquito coil.</title>
        <authorList>
            <person name="Yamashiro T."/>
            <person name="Shiraishi A."/>
            <person name="Satake H."/>
            <person name="Nakayama K."/>
        </authorList>
    </citation>
    <scope>NUCLEOTIDE SEQUENCE</scope>
</reference>
<gene>
    <name evidence="7" type="ORF">Tci_006658</name>
</gene>
<sequence length="480" mass="54568">MASRTSYAAGCFPFTYLGLPIGANMNLTSSWQILIDRFQKRLSSWKANLLFIGGRLTLIKAVLGSLGIYYLSIFKAPETILNSMESHHSRFFCGGSQDSRNMAWVKCSQVLSSFEKRGLQIDSLKAFNLTLLQKWRWRLLSSPNNMWGNIIKALHGQEGVLNNQGCSFNGTWSRIIGTSNFLHSKGIIPLNSFCFKVGCSTHVRFWKDIWIGDSPLHTRYNRLYRLDQDKDCLIIDRIVNVRLILAWMKTRVLRYCLMMALFLLKVLDVSLIRSFSPPFRHRRCGINFFHERGHVPCDWVEWLKNPLLIAGSYGCNNDDIKAIDDIFGVSMVYAQPNRCSEVLNSNSCDLYECGRDCYLKHNGNGRCIESPGVAGKYSCSFYDDDDDNDYEESTNPLPPSILITTSLLILPIEDPKDSLIMRDEDLNTIPEKESDKVIKSSVEDLVPIPCESEDTSESDSAYDLSSYVISLPLVFQKENP</sequence>
<dbReference type="GO" id="GO:0003964">
    <property type="term" value="F:RNA-directed DNA polymerase activity"/>
    <property type="evidence" value="ECO:0007669"/>
    <property type="project" value="UniProtKB-KW"/>
</dbReference>
<feature type="transmembrane region" description="Helical" evidence="6">
    <location>
        <begin position="47"/>
        <end position="71"/>
    </location>
</feature>
<evidence type="ECO:0000256" key="4">
    <source>
        <dbReference type="ARBA" id="ARBA00022821"/>
    </source>
</evidence>
<keyword evidence="4" id="KW-0611">Plant defense</keyword>
<keyword evidence="5" id="KW-1015">Disulfide bond</keyword>
<evidence type="ECO:0000256" key="1">
    <source>
        <dbReference type="ARBA" id="ARBA00006722"/>
    </source>
</evidence>
<feature type="transmembrane region" description="Helical" evidence="6">
    <location>
        <begin position="7"/>
        <end position="27"/>
    </location>
</feature>
<evidence type="ECO:0000256" key="5">
    <source>
        <dbReference type="ARBA" id="ARBA00023157"/>
    </source>
</evidence>
<comment type="caution">
    <text evidence="7">The sequence shown here is derived from an EMBL/GenBank/DDBJ whole genome shotgun (WGS) entry which is preliminary data.</text>
</comment>
<keyword evidence="6" id="KW-0812">Transmembrane</keyword>
<evidence type="ECO:0000256" key="3">
    <source>
        <dbReference type="ARBA" id="ARBA00022577"/>
    </source>
</evidence>
<keyword evidence="2" id="KW-0929">Antimicrobial</keyword>
<evidence type="ECO:0000256" key="2">
    <source>
        <dbReference type="ARBA" id="ARBA00022529"/>
    </source>
</evidence>
<keyword evidence="7" id="KW-0695">RNA-directed DNA polymerase</keyword>
<dbReference type="GO" id="GO:0050832">
    <property type="term" value="P:defense response to fungus"/>
    <property type="evidence" value="ECO:0007669"/>
    <property type="project" value="UniProtKB-KW"/>
</dbReference>
<dbReference type="EMBL" id="BKCJ010000605">
    <property type="protein sequence ID" value="GEU34680.1"/>
    <property type="molecule type" value="Genomic_DNA"/>
</dbReference>
<keyword evidence="6" id="KW-0472">Membrane</keyword>
<protein>
    <submittedName>
        <fullName evidence="7">Reverse transcriptase domain, reverse transcriptase zinc-binding domain protein</fullName>
    </submittedName>
</protein>
<keyword evidence="6" id="KW-1133">Transmembrane helix</keyword>
<keyword evidence="7" id="KW-0808">Transferase</keyword>
<dbReference type="PANTHER" id="PTHR33116">
    <property type="entry name" value="REVERSE TRANSCRIPTASE ZINC-BINDING DOMAIN-CONTAINING PROTEIN-RELATED-RELATED"/>
    <property type="match status" value="1"/>
</dbReference>
<dbReference type="GO" id="GO:0031640">
    <property type="term" value="P:killing of cells of another organism"/>
    <property type="evidence" value="ECO:0007669"/>
    <property type="project" value="UniProtKB-KW"/>
</dbReference>
<name>A0A6L2JD77_TANCI</name>
<evidence type="ECO:0000313" key="7">
    <source>
        <dbReference type="EMBL" id="GEU34680.1"/>
    </source>
</evidence>
<feature type="transmembrane region" description="Helical" evidence="6">
    <location>
        <begin position="252"/>
        <end position="272"/>
    </location>
</feature>